<evidence type="ECO:0000256" key="1">
    <source>
        <dbReference type="ARBA" id="ARBA00006484"/>
    </source>
</evidence>
<dbReference type="InterPro" id="IPR036291">
    <property type="entry name" value="NAD(P)-bd_dom_sf"/>
</dbReference>
<dbReference type="PANTHER" id="PTHR42879:SF2">
    <property type="entry name" value="3-OXOACYL-[ACYL-CARRIER-PROTEIN] REDUCTASE FABG"/>
    <property type="match status" value="1"/>
</dbReference>
<accession>A0A1G4QA04</accession>
<dbReference type="Proteomes" id="UP000199542">
    <property type="component" value="Unassembled WGS sequence"/>
</dbReference>
<reference evidence="3 4" key="1">
    <citation type="submission" date="2016-10" db="EMBL/GenBank/DDBJ databases">
        <authorList>
            <person name="de Groot N.N."/>
        </authorList>
    </citation>
    <scope>NUCLEOTIDE SEQUENCE [LARGE SCALE GENOMIC DNA]</scope>
    <source>
        <strain evidence="3 4">CGMCC 1.3401</strain>
    </source>
</reference>
<name>A0A1G4QA04_9HYPH</name>
<dbReference type="PANTHER" id="PTHR42879">
    <property type="entry name" value="3-OXOACYL-(ACYL-CARRIER-PROTEIN) REDUCTASE"/>
    <property type="match status" value="1"/>
</dbReference>
<dbReference type="SUPFAM" id="SSF51735">
    <property type="entry name" value="NAD(P)-binding Rossmann-fold domains"/>
    <property type="match status" value="1"/>
</dbReference>
<dbReference type="GO" id="GO:0016491">
    <property type="term" value="F:oxidoreductase activity"/>
    <property type="evidence" value="ECO:0007669"/>
    <property type="project" value="UniProtKB-KW"/>
</dbReference>
<gene>
    <name evidence="3" type="ORF">SAMN02927900_01539</name>
</gene>
<sequence length="94" mass="10230">MANIENRIAIVTGASRGIGAAIAGRLAREGYAVVVNYASNAKAAEDWSTELRAPAERRLRHRPMSAMQRQSAACSTRRKPRSAAWTCWSTTLAL</sequence>
<dbReference type="AlphaFoldDB" id="A0A1G4QA04"/>
<evidence type="ECO:0000313" key="4">
    <source>
        <dbReference type="Proteomes" id="UP000199542"/>
    </source>
</evidence>
<dbReference type="InterPro" id="IPR050259">
    <property type="entry name" value="SDR"/>
</dbReference>
<proteinExistence type="inferred from homology"/>
<protein>
    <submittedName>
        <fullName evidence="3">Short chain dehydrogenase</fullName>
    </submittedName>
</protein>
<dbReference type="EMBL" id="FMTM01000001">
    <property type="protein sequence ID" value="SCW41443.1"/>
    <property type="molecule type" value="Genomic_DNA"/>
</dbReference>
<dbReference type="Pfam" id="PF00106">
    <property type="entry name" value="adh_short"/>
    <property type="match status" value="1"/>
</dbReference>
<dbReference type="InterPro" id="IPR002347">
    <property type="entry name" value="SDR_fam"/>
</dbReference>
<evidence type="ECO:0000313" key="3">
    <source>
        <dbReference type="EMBL" id="SCW41443.1"/>
    </source>
</evidence>
<keyword evidence="2" id="KW-0560">Oxidoreductase</keyword>
<comment type="similarity">
    <text evidence="1">Belongs to the short-chain dehydrogenases/reductases (SDR) family.</text>
</comment>
<evidence type="ECO:0000256" key="2">
    <source>
        <dbReference type="ARBA" id="ARBA00023002"/>
    </source>
</evidence>
<dbReference type="Gene3D" id="3.40.50.720">
    <property type="entry name" value="NAD(P)-binding Rossmann-like Domain"/>
    <property type="match status" value="1"/>
</dbReference>
<organism evidence="3 4">
    <name type="scientific">Rhizobium mongolense subsp. loessense</name>
    <dbReference type="NCBI Taxonomy" id="158890"/>
    <lineage>
        <taxon>Bacteria</taxon>
        <taxon>Pseudomonadati</taxon>
        <taxon>Pseudomonadota</taxon>
        <taxon>Alphaproteobacteria</taxon>
        <taxon>Hyphomicrobiales</taxon>
        <taxon>Rhizobiaceae</taxon>
        <taxon>Rhizobium/Agrobacterium group</taxon>
        <taxon>Rhizobium</taxon>
    </lineage>
</organism>